<protein>
    <submittedName>
        <fullName evidence="2">Uncharacterized protein</fullName>
    </submittedName>
</protein>
<reference evidence="2 3" key="1">
    <citation type="submission" date="2017-12" db="EMBL/GenBank/DDBJ databases">
        <authorList>
            <person name="Pombert J.-F."/>
            <person name="Haag K.L."/>
            <person name="Ebert D."/>
        </authorList>
    </citation>
    <scope>NUCLEOTIDE SEQUENCE [LARGE SCALE GENOMIC DNA]</scope>
    <source>
        <strain evidence="2">IL-G-3</strain>
    </source>
</reference>
<dbReference type="Proteomes" id="UP000292282">
    <property type="component" value="Unassembled WGS sequence"/>
</dbReference>
<accession>A0A4Q9LWH8</accession>
<keyword evidence="3" id="KW-1185">Reference proteome</keyword>
<comment type="caution">
    <text evidence="2">The sequence shown here is derived from an EMBL/GenBank/DDBJ whole genome shotgun (WGS) entry which is preliminary data.</text>
</comment>
<sequence>MPLVLLPEPRVRGINNSFKTNLIGERWKPLGETNIHIKEDSSQKKKKNSGKEAEEYI</sequence>
<feature type="region of interest" description="Disordered" evidence="1">
    <location>
        <begin position="33"/>
        <end position="57"/>
    </location>
</feature>
<name>A0A4Q9LWH8_9MICR</name>
<evidence type="ECO:0000313" key="2">
    <source>
        <dbReference type="EMBL" id="TBU13088.1"/>
    </source>
</evidence>
<evidence type="ECO:0000256" key="1">
    <source>
        <dbReference type="SAM" id="MobiDB-lite"/>
    </source>
</evidence>
<organism evidence="2 3">
    <name type="scientific">Hamiltosporidium tvaerminnensis</name>
    <dbReference type="NCBI Taxonomy" id="1176355"/>
    <lineage>
        <taxon>Eukaryota</taxon>
        <taxon>Fungi</taxon>
        <taxon>Fungi incertae sedis</taxon>
        <taxon>Microsporidia</taxon>
        <taxon>Dubosqiidae</taxon>
        <taxon>Hamiltosporidium</taxon>
    </lineage>
</organism>
<dbReference type="AlphaFoldDB" id="A0A4Q9LWH8"/>
<proteinExistence type="predicted"/>
<evidence type="ECO:0000313" key="3">
    <source>
        <dbReference type="Proteomes" id="UP000292282"/>
    </source>
</evidence>
<dbReference type="EMBL" id="PITK01000535">
    <property type="protein sequence ID" value="TBU13088.1"/>
    <property type="molecule type" value="Genomic_DNA"/>
</dbReference>
<gene>
    <name evidence="2" type="ORF">CWI38_0535p0040</name>
</gene>
<dbReference type="VEuPathDB" id="MicrosporidiaDB:CWI38_0535p0040"/>